<proteinExistence type="inferred from homology"/>
<name>A0A388SC67_9BURK</name>
<keyword evidence="7 11" id="KW-0418">Kinase</keyword>
<dbReference type="SUPFAM" id="SSF53613">
    <property type="entry name" value="Ribokinase-like"/>
    <property type="match status" value="1"/>
</dbReference>
<dbReference type="GO" id="GO:0004417">
    <property type="term" value="F:hydroxyethylthiazole kinase activity"/>
    <property type="evidence" value="ECO:0007669"/>
    <property type="project" value="UniProtKB-UniRule"/>
</dbReference>
<dbReference type="HAMAP" id="MF_00228">
    <property type="entry name" value="Thz_kinase"/>
    <property type="match status" value="1"/>
</dbReference>
<organism evidence="12 13">
    <name type="scientific">Mesosutterella multiformis</name>
    <dbReference type="NCBI Taxonomy" id="2259133"/>
    <lineage>
        <taxon>Bacteria</taxon>
        <taxon>Pseudomonadati</taxon>
        <taxon>Pseudomonadota</taxon>
        <taxon>Betaproteobacteria</taxon>
        <taxon>Burkholderiales</taxon>
        <taxon>Sutterellaceae</taxon>
        <taxon>Mesosutterella</taxon>
    </lineage>
</organism>
<evidence type="ECO:0000256" key="1">
    <source>
        <dbReference type="ARBA" id="ARBA00001771"/>
    </source>
</evidence>
<comment type="similarity">
    <text evidence="11">Belongs to the Thz kinase family.</text>
</comment>
<evidence type="ECO:0000256" key="6">
    <source>
        <dbReference type="ARBA" id="ARBA00022741"/>
    </source>
</evidence>
<evidence type="ECO:0000313" key="13">
    <source>
        <dbReference type="Proteomes" id="UP000266091"/>
    </source>
</evidence>
<dbReference type="RefSeq" id="WP_116269478.1">
    <property type="nucleotide sequence ID" value="NZ_BGZJ01000001.1"/>
</dbReference>
<dbReference type="GO" id="GO:0009229">
    <property type="term" value="P:thiamine diphosphate biosynthetic process"/>
    <property type="evidence" value="ECO:0007669"/>
    <property type="project" value="UniProtKB-UniRule"/>
</dbReference>
<dbReference type="GO" id="GO:0009228">
    <property type="term" value="P:thiamine biosynthetic process"/>
    <property type="evidence" value="ECO:0007669"/>
    <property type="project" value="UniProtKB-KW"/>
</dbReference>
<gene>
    <name evidence="11 12" type="primary">thiM</name>
    <name evidence="12" type="ORF">MESMUL_03540</name>
</gene>
<dbReference type="CDD" id="cd01170">
    <property type="entry name" value="THZ_kinase"/>
    <property type="match status" value="1"/>
</dbReference>
<dbReference type="PRINTS" id="PR01099">
    <property type="entry name" value="HYETHTZKNASE"/>
</dbReference>
<keyword evidence="6 11" id="KW-0547">Nucleotide-binding</keyword>
<dbReference type="InterPro" id="IPR000417">
    <property type="entry name" value="Hyethyz_kinase"/>
</dbReference>
<accession>A0A388SC67</accession>
<dbReference type="GO" id="GO:0000287">
    <property type="term" value="F:magnesium ion binding"/>
    <property type="evidence" value="ECO:0007669"/>
    <property type="project" value="UniProtKB-UniRule"/>
</dbReference>
<dbReference type="OrthoDB" id="8909021at2"/>
<dbReference type="EMBL" id="BGZJ01000001">
    <property type="protein sequence ID" value="GBO93000.1"/>
    <property type="molecule type" value="Genomic_DNA"/>
</dbReference>
<accession>A0A401LL12</accession>
<feature type="binding site" evidence="11">
    <location>
        <position position="175"/>
    </location>
    <ligand>
        <name>ATP</name>
        <dbReference type="ChEBI" id="CHEBI:30616"/>
    </ligand>
</feature>
<evidence type="ECO:0000256" key="2">
    <source>
        <dbReference type="ARBA" id="ARBA00001946"/>
    </source>
</evidence>
<evidence type="ECO:0000256" key="3">
    <source>
        <dbReference type="ARBA" id="ARBA00004868"/>
    </source>
</evidence>
<reference evidence="12 13" key="1">
    <citation type="journal article" date="2018" name="Int. J. Syst. Evol. Microbiol.">
        <title>Mesosutterella multiformis gen. nov., sp. nov., a member of the family Sutterellaceae and Sutterella megalosphaeroides sp. nov., isolated from human faeces.</title>
        <authorList>
            <person name="Sakamoto M."/>
            <person name="Ikeyama N."/>
            <person name="Kunihiro T."/>
            <person name="Iino T."/>
            <person name="Yuki M."/>
            <person name="Ohkuma M."/>
        </authorList>
    </citation>
    <scope>NUCLEOTIDE SEQUENCE [LARGE SCALE GENOMIC DNA]</scope>
    <source>
        <strain evidence="12 13">4NBBH2</strain>
    </source>
</reference>
<keyword evidence="9 11" id="KW-0460">Magnesium</keyword>
<comment type="pathway">
    <text evidence="3 11">Cofactor biosynthesis; thiamine diphosphate biosynthesis; 4-methyl-5-(2-phosphoethyl)-thiazole from 5-(2-hydroxyethyl)-4-methylthiazole: step 1/1.</text>
</comment>
<evidence type="ECO:0000256" key="10">
    <source>
        <dbReference type="ARBA" id="ARBA00022977"/>
    </source>
</evidence>
<dbReference type="EC" id="2.7.1.50" evidence="11"/>
<evidence type="ECO:0000256" key="9">
    <source>
        <dbReference type="ARBA" id="ARBA00022842"/>
    </source>
</evidence>
<evidence type="ECO:0000256" key="11">
    <source>
        <dbReference type="HAMAP-Rule" id="MF_00228"/>
    </source>
</evidence>
<feature type="binding site" evidence="11">
    <location>
        <position position="129"/>
    </location>
    <ligand>
        <name>ATP</name>
        <dbReference type="ChEBI" id="CHEBI:30616"/>
    </ligand>
</feature>
<keyword evidence="13" id="KW-1185">Reference proteome</keyword>
<evidence type="ECO:0000256" key="7">
    <source>
        <dbReference type="ARBA" id="ARBA00022777"/>
    </source>
</evidence>
<keyword evidence="4 11" id="KW-0808">Transferase</keyword>
<dbReference type="PIRSF" id="PIRSF000513">
    <property type="entry name" value="Thz_kinase"/>
    <property type="match status" value="1"/>
</dbReference>
<dbReference type="NCBIfam" id="NF006830">
    <property type="entry name" value="PRK09355.1"/>
    <property type="match status" value="1"/>
</dbReference>
<comment type="cofactor">
    <cofactor evidence="2 11">
        <name>Mg(2+)</name>
        <dbReference type="ChEBI" id="CHEBI:18420"/>
    </cofactor>
</comment>
<comment type="catalytic activity">
    <reaction evidence="1 11">
        <text>5-(2-hydroxyethyl)-4-methylthiazole + ATP = 4-methyl-5-(2-phosphooxyethyl)-thiazole + ADP + H(+)</text>
        <dbReference type="Rhea" id="RHEA:24212"/>
        <dbReference type="ChEBI" id="CHEBI:15378"/>
        <dbReference type="ChEBI" id="CHEBI:17957"/>
        <dbReference type="ChEBI" id="CHEBI:30616"/>
        <dbReference type="ChEBI" id="CHEBI:58296"/>
        <dbReference type="ChEBI" id="CHEBI:456216"/>
        <dbReference type="EC" id="2.7.1.50"/>
    </reaction>
</comment>
<dbReference type="Proteomes" id="UP000266091">
    <property type="component" value="Unassembled WGS sequence"/>
</dbReference>
<keyword evidence="5 11" id="KW-0479">Metal-binding</keyword>
<dbReference type="UniPathway" id="UPA00060">
    <property type="reaction ID" value="UER00139"/>
</dbReference>
<feature type="binding site" evidence="11">
    <location>
        <position position="53"/>
    </location>
    <ligand>
        <name>substrate</name>
    </ligand>
</feature>
<evidence type="ECO:0000256" key="4">
    <source>
        <dbReference type="ARBA" id="ARBA00022679"/>
    </source>
</evidence>
<dbReference type="GO" id="GO:0005524">
    <property type="term" value="F:ATP binding"/>
    <property type="evidence" value="ECO:0007669"/>
    <property type="project" value="UniProtKB-UniRule"/>
</dbReference>
<sequence length="270" mass="27648">MTDSSIEAISPKAVAAALSRVRAQRPLVQCITNDVVQEITANVLLAAGMSPAMVPAPEEAAAFAQFAADALLCNVGTPSEENSRGMKLAAATMSEAGKPWTLDPVGAGGTAWRDDLISDLIDLRPTVIRGNGSEILACAGFAHQYKGVDSLDSSRSALDAAKALAQRSGGIVCVSGETDYATDGTRVLAAVGGNVMATLVVGTGCSLSALTAGFAAKAEDPLVATIACCQFVKRAAEIAGNASRGPGSFHDAYLDALYTLQPENFLEEAV</sequence>
<evidence type="ECO:0000313" key="12">
    <source>
        <dbReference type="EMBL" id="GBO93000.1"/>
    </source>
</evidence>
<protein>
    <recommendedName>
        <fullName evidence="11">Hydroxyethylthiazole kinase</fullName>
        <ecNumber evidence="11">2.7.1.50</ecNumber>
    </recommendedName>
    <alternativeName>
        <fullName evidence="11">4-methyl-5-beta-hydroxyethylthiazole kinase</fullName>
        <shortName evidence="11">TH kinase</shortName>
        <shortName evidence="11">Thz kinase</shortName>
    </alternativeName>
</protein>
<evidence type="ECO:0000256" key="5">
    <source>
        <dbReference type="ARBA" id="ARBA00022723"/>
    </source>
</evidence>
<dbReference type="AlphaFoldDB" id="A0A388SC67"/>
<keyword evidence="10 11" id="KW-0784">Thiamine biosynthesis</keyword>
<dbReference type="Pfam" id="PF02110">
    <property type="entry name" value="HK"/>
    <property type="match status" value="1"/>
</dbReference>
<comment type="caution">
    <text evidence="12">The sequence shown here is derived from an EMBL/GenBank/DDBJ whole genome shotgun (WGS) entry which is preliminary data.</text>
</comment>
<dbReference type="Gene3D" id="3.40.1190.20">
    <property type="match status" value="1"/>
</dbReference>
<feature type="binding site" evidence="11">
    <location>
        <position position="202"/>
    </location>
    <ligand>
        <name>substrate</name>
    </ligand>
</feature>
<comment type="function">
    <text evidence="11">Catalyzes the phosphorylation of the hydroxyl group of 4-methyl-5-beta-hydroxyethylthiazole (THZ).</text>
</comment>
<evidence type="ECO:0000256" key="8">
    <source>
        <dbReference type="ARBA" id="ARBA00022840"/>
    </source>
</evidence>
<keyword evidence="8 11" id="KW-0067">ATP-binding</keyword>
<dbReference type="InterPro" id="IPR029056">
    <property type="entry name" value="Ribokinase-like"/>
</dbReference>